<evidence type="ECO:0000313" key="1">
    <source>
        <dbReference type="EMBL" id="SIO96661.1"/>
    </source>
</evidence>
<evidence type="ECO:0008006" key="3">
    <source>
        <dbReference type="Google" id="ProtNLM"/>
    </source>
</evidence>
<evidence type="ECO:0000313" key="2">
    <source>
        <dbReference type="Proteomes" id="UP000184774"/>
    </source>
</evidence>
<protein>
    <recommendedName>
        <fullName evidence="3">DUF4291 domain-containing protein</fullName>
    </recommendedName>
</protein>
<gene>
    <name evidence="1" type="ORF">VSP9026_04465</name>
</gene>
<dbReference type="PANTHER" id="PTHR38567:SF1">
    <property type="entry name" value="DUF4291 DOMAIN-CONTAINING PROTEIN"/>
    <property type="match status" value="1"/>
</dbReference>
<name>A0A1N6MB70_9VIBR</name>
<sequence>MIKNMTIPIRQIRAVYDDKTIRVYQAYNDAIADSALEHGTFKSPPFKMERMTWIKPSFLWMMYRSGWGQKDAGQNRILAIDITRGGFEWALENSLLSHDAQKYKDRDEWLKIKKATPIRIQWDPERDLYLQPLEHRSIQIGLSNEAVPLYVNEWIQQITEVTDLATEIHALVEKGEQAAAEQLLPVEEPYEVADDIFKHLNT</sequence>
<dbReference type="Proteomes" id="UP000184774">
    <property type="component" value="Unassembled WGS sequence"/>
</dbReference>
<reference evidence="1 2" key="1">
    <citation type="submission" date="2016-12" db="EMBL/GenBank/DDBJ databases">
        <authorList>
            <person name="Song W.-J."/>
            <person name="Kurnit D.M."/>
        </authorList>
    </citation>
    <scope>NUCLEOTIDE SEQUENCE [LARGE SCALE GENOMIC DNA]</scope>
    <source>
        <strain evidence="1 2">CECT 9026</strain>
    </source>
</reference>
<organism evidence="1 2">
    <name type="scientific">Vibrio spartinae</name>
    <dbReference type="NCBI Taxonomy" id="1918945"/>
    <lineage>
        <taxon>Bacteria</taxon>
        <taxon>Pseudomonadati</taxon>
        <taxon>Pseudomonadota</taxon>
        <taxon>Gammaproteobacteria</taxon>
        <taxon>Vibrionales</taxon>
        <taxon>Vibrionaceae</taxon>
        <taxon>Vibrio</taxon>
    </lineage>
</organism>
<dbReference type="AlphaFoldDB" id="A0A1N6MB70"/>
<dbReference type="InterPro" id="IPR025633">
    <property type="entry name" value="DUF4291"/>
</dbReference>
<dbReference type="Pfam" id="PF14124">
    <property type="entry name" value="DUF4291"/>
    <property type="match status" value="1"/>
</dbReference>
<dbReference type="OrthoDB" id="65842at2"/>
<proteinExistence type="predicted"/>
<dbReference type="EMBL" id="FSSB01000038">
    <property type="protein sequence ID" value="SIO96661.1"/>
    <property type="molecule type" value="Genomic_DNA"/>
</dbReference>
<dbReference type="PANTHER" id="PTHR38567">
    <property type="entry name" value="DUF4291 DOMAIN-CONTAINING PROTEIN"/>
    <property type="match status" value="1"/>
</dbReference>
<accession>A0A1N6MB70</accession>